<evidence type="ECO:0000256" key="3">
    <source>
        <dbReference type="SAM" id="SignalP"/>
    </source>
</evidence>
<feature type="disulfide bond" evidence="2">
    <location>
        <begin position="196"/>
        <end position="213"/>
    </location>
</feature>
<dbReference type="PANTHER" id="PTHR24020">
    <property type="entry name" value="COLLAGEN ALPHA"/>
    <property type="match status" value="1"/>
</dbReference>
<evidence type="ECO:0000256" key="1">
    <source>
        <dbReference type="ARBA" id="ARBA00023157"/>
    </source>
</evidence>
<dbReference type="PROSITE" id="PS50026">
    <property type="entry name" value="EGF_3"/>
    <property type="match status" value="3"/>
</dbReference>
<feature type="disulfide bond" evidence="2">
    <location>
        <begin position="96"/>
        <end position="105"/>
    </location>
</feature>
<feature type="disulfide bond" evidence="2">
    <location>
        <begin position="215"/>
        <end position="224"/>
    </location>
</feature>
<evidence type="ECO:0000313" key="7">
    <source>
        <dbReference type="Proteomes" id="UP000828390"/>
    </source>
</evidence>
<comment type="caution">
    <text evidence="2">Lacks conserved residue(s) required for the propagation of feature annotation.</text>
</comment>
<feature type="domain" description="EGF-like" evidence="4">
    <location>
        <begin position="187"/>
        <end position="225"/>
    </location>
</feature>
<reference evidence="6" key="1">
    <citation type="journal article" date="2019" name="bioRxiv">
        <title>The Genome of the Zebra Mussel, Dreissena polymorpha: A Resource for Invasive Species Research.</title>
        <authorList>
            <person name="McCartney M.A."/>
            <person name="Auch B."/>
            <person name="Kono T."/>
            <person name="Mallez S."/>
            <person name="Zhang Y."/>
            <person name="Obille A."/>
            <person name="Becker A."/>
            <person name="Abrahante J.E."/>
            <person name="Garbe J."/>
            <person name="Badalamenti J.P."/>
            <person name="Herman A."/>
            <person name="Mangelson H."/>
            <person name="Liachko I."/>
            <person name="Sullivan S."/>
            <person name="Sone E.D."/>
            <person name="Koren S."/>
            <person name="Silverstein K.A.T."/>
            <person name="Beckman K.B."/>
            <person name="Gohl D.M."/>
        </authorList>
    </citation>
    <scope>NUCLEOTIDE SEQUENCE</scope>
    <source>
        <strain evidence="6">Duluth1</strain>
        <tissue evidence="6">Whole animal</tissue>
    </source>
</reference>
<accession>A0A9D3YDP8</accession>
<dbReference type="SUPFAM" id="SSF53300">
    <property type="entry name" value="vWA-like"/>
    <property type="match status" value="2"/>
</dbReference>
<dbReference type="InterPro" id="IPR013111">
    <property type="entry name" value="EGF_extracell"/>
</dbReference>
<protein>
    <submittedName>
        <fullName evidence="6">Uncharacterized protein</fullName>
    </submittedName>
</protein>
<keyword evidence="1 2" id="KW-1015">Disulfide bond</keyword>
<comment type="caution">
    <text evidence="6">The sequence shown here is derived from an EMBL/GenBank/DDBJ whole genome shotgun (WGS) entry which is preliminary data.</text>
</comment>
<dbReference type="GO" id="GO:0005509">
    <property type="term" value="F:calcium ion binding"/>
    <property type="evidence" value="ECO:0007669"/>
    <property type="project" value="InterPro"/>
</dbReference>
<dbReference type="SUPFAM" id="SSF57196">
    <property type="entry name" value="EGF/Laminin"/>
    <property type="match status" value="2"/>
</dbReference>
<dbReference type="InterPro" id="IPR002035">
    <property type="entry name" value="VWF_A"/>
</dbReference>
<dbReference type="PANTHER" id="PTHR24020:SF84">
    <property type="entry name" value="VWFA DOMAIN-CONTAINING PROTEIN"/>
    <property type="match status" value="1"/>
</dbReference>
<keyword evidence="3" id="KW-0732">Signal</keyword>
<dbReference type="Pfam" id="PF07974">
    <property type="entry name" value="EGF_2"/>
    <property type="match status" value="1"/>
</dbReference>
<dbReference type="SMART" id="SM00181">
    <property type="entry name" value="EGF"/>
    <property type="match status" value="5"/>
</dbReference>
<keyword evidence="7" id="KW-1185">Reference proteome</keyword>
<feature type="domain" description="EGF-like" evidence="4">
    <location>
        <begin position="146"/>
        <end position="186"/>
    </location>
</feature>
<feature type="chain" id="PRO_5039225490" evidence="3">
    <location>
        <begin position="23"/>
        <end position="620"/>
    </location>
</feature>
<sequence>MVSPTFIYESAILVALLHFVKGQEGEKHILVKRGAGPSNCYHSCDGLHHGGCHNGFCECDRGWIGQYCSVRDCSSGLYCTNGGTCVENGMDYTCVCKDGWSGTDCEQVDCTWSGHCNNRGTCVQTSTNTDYTCNNCASGWRGNSCHLIDCSSKVYCYNGGTCMGDVNGGTDYRCICEEGWTGRDCQFINCFSPIRCMNKGQCHLQNGGKEFNCTCADGYLGDNCQIDMCSPYKIADIVFIMDVSVSQNETTFVEQKNFVKYFIAQFPLGPDHFQFSLILYASEPHAVFNLSNMYDNYTIIDAVDNATIPDDKRGATFTGKALAFVKDNSFATTNGGRADVDRYVILLTDGMSSASLDTANQAKLLRLSYPNVRIKSIGSGDIVFHTELLEISTYPLNVFPLHGNDSVRSVQKSTMYGCERCTTAYSDVVLAFDVSSFNYGQLDTMLKTAEVLIANLHTDVNQTRVGLSKYESIAEEVFEFDEYTTSNEMISVMNKHIMKSETCMKDKQCSSRDISSLLQDVLREFQKNSEKSRRKAVVIFSQFIFDKDIAGRVVLEIQNLKDNGVSVIVVGEGLEANIDKMLKLSTTSFFTFIIGEDFNTPIDAILALMSTLEYNICFVQ</sequence>
<keyword evidence="2" id="KW-0245">EGF-like domain</keyword>
<feature type="domain" description="VWFA" evidence="5">
    <location>
        <begin position="427"/>
        <end position="612"/>
    </location>
</feature>
<dbReference type="InterPro" id="IPR000742">
    <property type="entry name" value="EGF"/>
</dbReference>
<feature type="domain" description="VWFA" evidence="5">
    <location>
        <begin position="236"/>
        <end position="414"/>
    </location>
</feature>
<evidence type="ECO:0000259" key="4">
    <source>
        <dbReference type="PROSITE" id="PS50026"/>
    </source>
</evidence>
<dbReference type="Gene3D" id="3.40.50.410">
    <property type="entry name" value="von Willebrand factor, type A domain"/>
    <property type="match status" value="2"/>
</dbReference>
<dbReference type="InterPro" id="IPR001881">
    <property type="entry name" value="EGF-like_Ca-bd_dom"/>
</dbReference>
<reference evidence="6" key="2">
    <citation type="submission" date="2020-11" db="EMBL/GenBank/DDBJ databases">
        <authorList>
            <person name="McCartney M.A."/>
            <person name="Auch B."/>
            <person name="Kono T."/>
            <person name="Mallez S."/>
            <person name="Becker A."/>
            <person name="Gohl D.M."/>
            <person name="Silverstein K.A.T."/>
            <person name="Koren S."/>
            <person name="Bechman K.B."/>
            <person name="Herman A."/>
            <person name="Abrahante J.E."/>
            <person name="Garbe J."/>
        </authorList>
    </citation>
    <scope>NUCLEOTIDE SEQUENCE</scope>
    <source>
        <strain evidence="6">Duluth1</strain>
        <tissue evidence="6">Whole animal</tissue>
    </source>
</reference>
<dbReference type="CDD" id="cd00198">
    <property type="entry name" value="vWFA"/>
    <property type="match status" value="1"/>
</dbReference>
<dbReference type="Pfam" id="PF00092">
    <property type="entry name" value="VWA"/>
    <property type="match status" value="2"/>
</dbReference>
<name>A0A9D3YDP8_DREPO</name>
<dbReference type="Proteomes" id="UP000828390">
    <property type="component" value="Unassembled WGS sequence"/>
</dbReference>
<gene>
    <name evidence="6" type="ORF">DPMN_084738</name>
</gene>
<evidence type="ECO:0000313" key="6">
    <source>
        <dbReference type="EMBL" id="KAH3697246.1"/>
    </source>
</evidence>
<dbReference type="PROSITE" id="PS50234">
    <property type="entry name" value="VWFA"/>
    <property type="match status" value="2"/>
</dbReference>
<feature type="signal peptide" evidence="3">
    <location>
        <begin position="1"/>
        <end position="22"/>
    </location>
</feature>
<dbReference type="Gene3D" id="2.10.25.10">
    <property type="entry name" value="Laminin"/>
    <property type="match status" value="3"/>
</dbReference>
<feature type="domain" description="EGF-like" evidence="4">
    <location>
        <begin position="69"/>
        <end position="106"/>
    </location>
</feature>
<organism evidence="6 7">
    <name type="scientific">Dreissena polymorpha</name>
    <name type="common">Zebra mussel</name>
    <name type="synonym">Mytilus polymorpha</name>
    <dbReference type="NCBI Taxonomy" id="45954"/>
    <lineage>
        <taxon>Eukaryota</taxon>
        <taxon>Metazoa</taxon>
        <taxon>Spiralia</taxon>
        <taxon>Lophotrochozoa</taxon>
        <taxon>Mollusca</taxon>
        <taxon>Bivalvia</taxon>
        <taxon>Autobranchia</taxon>
        <taxon>Heteroconchia</taxon>
        <taxon>Euheterodonta</taxon>
        <taxon>Imparidentia</taxon>
        <taxon>Neoheterodontei</taxon>
        <taxon>Myida</taxon>
        <taxon>Dreissenoidea</taxon>
        <taxon>Dreissenidae</taxon>
        <taxon>Dreissena</taxon>
    </lineage>
</organism>
<proteinExistence type="predicted"/>
<dbReference type="SMART" id="SM00179">
    <property type="entry name" value="EGF_CA"/>
    <property type="match status" value="3"/>
</dbReference>
<dbReference type="InterPro" id="IPR036465">
    <property type="entry name" value="vWFA_dom_sf"/>
</dbReference>
<dbReference type="EMBL" id="JAIWYP010000016">
    <property type="protein sequence ID" value="KAH3697246.1"/>
    <property type="molecule type" value="Genomic_DNA"/>
</dbReference>
<evidence type="ECO:0000256" key="2">
    <source>
        <dbReference type="PROSITE-ProRule" id="PRU00076"/>
    </source>
</evidence>
<dbReference type="SMART" id="SM00327">
    <property type="entry name" value="VWA"/>
    <property type="match status" value="2"/>
</dbReference>
<dbReference type="CDD" id="cd00054">
    <property type="entry name" value="EGF_CA"/>
    <property type="match status" value="3"/>
</dbReference>
<dbReference type="PROSITE" id="PS01186">
    <property type="entry name" value="EGF_2"/>
    <property type="match status" value="3"/>
</dbReference>
<evidence type="ECO:0000259" key="5">
    <source>
        <dbReference type="PROSITE" id="PS50234"/>
    </source>
</evidence>
<dbReference type="PROSITE" id="PS00022">
    <property type="entry name" value="EGF_1"/>
    <property type="match status" value="3"/>
</dbReference>
<feature type="disulfide bond" evidence="2">
    <location>
        <begin position="176"/>
        <end position="185"/>
    </location>
</feature>
<dbReference type="InterPro" id="IPR050525">
    <property type="entry name" value="ECM_Assembly_Org"/>
</dbReference>
<dbReference type="Pfam" id="PF00008">
    <property type="entry name" value="EGF"/>
    <property type="match status" value="1"/>
</dbReference>
<dbReference type="AlphaFoldDB" id="A0A9D3YDP8"/>